<keyword evidence="3" id="KW-1185">Reference proteome</keyword>
<accession>A0A4Q2RWH1</accession>
<protein>
    <submittedName>
        <fullName evidence="2">Uncharacterized protein</fullName>
    </submittedName>
</protein>
<dbReference type="RefSeq" id="WP_129398010.1">
    <property type="nucleotide sequence ID" value="NZ_SDWT01000001.1"/>
</dbReference>
<comment type="caution">
    <text evidence="2">The sequence shown here is derived from an EMBL/GenBank/DDBJ whole genome shotgun (WGS) entry which is preliminary data.</text>
</comment>
<feature type="compositionally biased region" description="Low complexity" evidence="1">
    <location>
        <begin position="32"/>
        <end position="53"/>
    </location>
</feature>
<evidence type="ECO:0000313" key="3">
    <source>
        <dbReference type="Proteomes" id="UP000294071"/>
    </source>
</evidence>
<evidence type="ECO:0000256" key="1">
    <source>
        <dbReference type="SAM" id="MobiDB-lite"/>
    </source>
</evidence>
<dbReference type="Proteomes" id="UP000294071">
    <property type="component" value="Unassembled WGS sequence"/>
</dbReference>
<dbReference type="AlphaFoldDB" id="A0A4Q2RWH1"/>
<name>A0A4Q2RWH1_9ACTN</name>
<dbReference type="OrthoDB" id="3254867at2"/>
<evidence type="ECO:0000313" key="2">
    <source>
        <dbReference type="EMBL" id="RYB93086.1"/>
    </source>
</evidence>
<dbReference type="Pfam" id="PF20341">
    <property type="entry name" value="DUF6636"/>
    <property type="match status" value="1"/>
</dbReference>
<gene>
    <name evidence="2" type="ORF">EUA93_01185</name>
</gene>
<sequence>MLTGAGRRTTYAAVVVVLALSGCSGGGGGGASADESTAPTVTQTVTETASPSESPDESASEAAGAPDIDGAVVEQDQLSSPSGNIWCSLELGIECEVRESSYGPLRKPADCQLDWAENQFWVNDSTGARGICRGDVTFTSQPPELAYGTTSVVADRACQSTETAMTCWNTGSGHGFRVSRNDYRLF</sequence>
<reference evidence="2 3" key="1">
    <citation type="submission" date="2019-01" db="EMBL/GenBank/DDBJ databases">
        <title>Novel species of Nocardioides.</title>
        <authorList>
            <person name="Liu Q."/>
            <person name="Xin Y.-H."/>
        </authorList>
    </citation>
    <scope>NUCLEOTIDE SEQUENCE [LARGE SCALE GENOMIC DNA]</scope>
    <source>
        <strain evidence="2 3">CGMCC 4.6882</strain>
    </source>
</reference>
<dbReference type="InterPro" id="IPR046576">
    <property type="entry name" value="DUF6636"/>
</dbReference>
<organism evidence="2 3">
    <name type="scientific">Nocardioides oleivorans</name>
    <dbReference type="NCBI Taxonomy" id="273676"/>
    <lineage>
        <taxon>Bacteria</taxon>
        <taxon>Bacillati</taxon>
        <taxon>Actinomycetota</taxon>
        <taxon>Actinomycetes</taxon>
        <taxon>Propionibacteriales</taxon>
        <taxon>Nocardioidaceae</taxon>
        <taxon>Nocardioides</taxon>
    </lineage>
</organism>
<proteinExistence type="predicted"/>
<feature type="region of interest" description="Disordered" evidence="1">
    <location>
        <begin position="28"/>
        <end position="64"/>
    </location>
</feature>
<dbReference type="EMBL" id="SDWT01000001">
    <property type="protein sequence ID" value="RYB93086.1"/>
    <property type="molecule type" value="Genomic_DNA"/>
</dbReference>
<dbReference type="PROSITE" id="PS51257">
    <property type="entry name" value="PROKAR_LIPOPROTEIN"/>
    <property type="match status" value="1"/>
</dbReference>